<keyword evidence="5" id="KW-1185">Reference proteome</keyword>
<name>A0A9R1XGB2_LACSA</name>
<evidence type="ECO:0000313" key="5">
    <source>
        <dbReference type="Proteomes" id="UP000235145"/>
    </source>
</evidence>
<organism evidence="4 5">
    <name type="scientific">Lactuca sativa</name>
    <name type="common">Garden lettuce</name>
    <dbReference type="NCBI Taxonomy" id="4236"/>
    <lineage>
        <taxon>Eukaryota</taxon>
        <taxon>Viridiplantae</taxon>
        <taxon>Streptophyta</taxon>
        <taxon>Embryophyta</taxon>
        <taxon>Tracheophyta</taxon>
        <taxon>Spermatophyta</taxon>
        <taxon>Magnoliopsida</taxon>
        <taxon>eudicotyledons</taxon>
        <taxon>Gunneridae</taxon>
        <taxon>Pentapetalae</taxon>
        <taxon>asterids</taxon>
        <taxon>campanulids</taxon>
        <taxon>Asterales</taxon>
        <taxon>Asteraceae</taxon>
        <taxon>Cichorioideae</taxon>
        <taxon>Cichorieae</taxon>
        <taxon>Lactucinae</taxon>
        <taxon>Lactuca</taxon>
    </lineage>
</organism>
<dbReference type="Gene3D" id="1.10.510.10">
    <property type="entry name" value="Transferase(Phosphotransferase) domain 1"/>
    <property type="match status" value="1"/>
</dbReference>
<dbReference type="GO" id="GO:0008180">
    <property type="term" value="C:COP9 signalosome"/>
    <property type="evidence" value="ECO:0000318"/>
    <property type="project" value="GO_Central"/>
</dbReference>
<evidence type="ECO:0000256" key="2">
    <source>
        <dbReference type="SAM" id="Phobius"/>
    </source>
</evidence>
<accession>A0A9R1XGB2</accession>
<keyword evidence="2" id="KW-1133">Transmembrane helix</keyword>
<reference evidence="4 5" key="1">
    <citation type="journal article" date="2017" name="Nat. Commun.">
        <title>Genome assembly with in vitro proximity ligation data and whole-genome triplication in lettuce.</title>
        <authorList>
            <person name="Reyes-Chin-Wo S."/>
            <person name="Wang Z."/>
            <person name="Yang X."/>
            <person name="Kozik A."/>
            <person name="Arikit S."/>
            <person name="Song C."/>
            <person name="Xia L."/>
            <person name="Froenicke L."/>
            <person name="Lavelle D.O."/>
            <person name="Truco M.J."/>
            <person name="Xia R."/>
            <person name="Zhu S."/>
            <person name="Xu C."/>
            <person name="Xu H."/>
            <person name="Xu X."/>
            <person name="Cox K."/>
            <person name="Korf I."/>
            <person name="Meyers B.C."/>
            <person name="Michelmore R.W."/>
        </authorList>
    </citation>
    <scope>NUCLEOTIDE SEQUENCE [LARGE SCALE GENOMIC DNA]</scope>
    <source>
        <strain evidence="5">cv. Salinas</strain>
        <tissue evidence="4">Seedlings</tissue>
    </source>
</reference>
<feature type="transmembrane region" description="Helical" evidence="2">
    <location>
        <begin position="291"/>
        <end position="312"/>
    </location>
</feature>
<comment type="caution">
    <text evidence="4">The sequence shown here is derived from an EMBL/GenBank/DDBJ whole genome shotgun (WGS) entry which is preliminary data.</text>
</comment>
<dbReference type="PANTHER" id="PTHR10540">
    <property type="entry name" value="EUKARYOTIC TRANSLATION INITIATION FACTOR 3 SUBUNIT F-RELATED"/>
    <property type="match status" value="1"/>
</dbReference>
<dbReference type="AlphaFoldDB" id="A0A9R1XGB2"/>
<comment type="similarity">
    <text evidence="1">Belongs to the peptidase M67A family. CSN6 subfamily.</text>
</comment>
<protein>
    <recommendedName>
        <fullName evidence="3">JAB1/MPN/MOV34 metalloenzyme domain-containing protein</fullName>
    </recommendedName>
</protein>
<dbReference type="InterPro" id="IPR000555">
    <property type="entry name" value="JAMM/MPN+_dom"/>
</dbReference>
<dbReference type="Gene3D" id="3.40.140.10">
    <property type="entry name" value="Cytidine Deaminase, domain 2"/>
    <property type="match status" value="1"/>
</dbReference>
<dbReference type="PANTHER" id="PTHR10540:SF8">
    <property type="entry name" value="COP9 SIGNALOSOME COMPLEX SUBUNIT 6"/>
    <property type="match status" value="1"/>
</dbReference>
<keyword evidence="2" id="KW-0472">Membrane</keyword>
<sequence>MIHTKNSIHTSNFSNSLFFRSPISDPTPIEIFNNFELLYDPSNHSFDRSFLEKKQHLYKKVFPNFYTLGWYSTGTDAEESDMHIHKALMDIYESPVYVLLNPLINHAQKDLPVNIYENELHVIDGITQLIFVRSNYTIEVLPPLHGYLLEPHPLIGLTGLLGRMFEEELNKGNGYIKEQTTDKEAERKLKRKRCLLKEDAKADKRGILQLMFIVKKMVAIVAKDSQKVPSDMQVGWMETAEEIDDLFIGDVEVWRRACIGRGHVDPTGGDFPVKCWRPQLTCIADREKNTLYLVMFLFWLLSILSLNMLCHWQKDQGIGIRRNEYYAWGLHRIAKAVSFLNNDCNLVHGNVCLESEVATPTLDLKLHAFDALSEFDGNNELSTGPMLAARDVGALKEAKDKLEK</sequence>
<dbReference type="EMBL" id="NBSK02000004">
    <property type="protein sequence ID" value="KAJ0211539.1"/>
    <property type="molecule type" value="Genomic_DNA"/>
</dbReference>
<feature type="domain" description="JAB1/MPN/MOV34 metalloenzyme" evidence="3">
    <location>
        <begin position="29"/>
        <end position="92"/>
    </location>
</feature>
<evidence type="ECO:0000313" key="4">
    <source>
        <dbReference type="EMBL" id="KAJ0211539.1"/>
    </source>
</evidence>
<dbReference type="Pfam" id="PF01398">
    <property type="entry name" value="JAB"/>
    <property type="match status" value="1"/>
</dbReference>
<evidence type="ECO:0000259" key="3">
    <source>
        <dbReference type="Pfam" id="PF01398"/>
    </source>
</evidence>
<gene>
    <name evidence="4" type="ORF">LSAT_V11C400197170</name>
</gene>
<proteinExistence type="inferred from homology"/>
<dbReference type="Proteomes" id="UP000235145">
    <property type="component" value="Unassembled WGS sequence"/>
</dbReference>
<dbReference type="GO" id="GO:0008237">
    <property type="term" value="F:metallopeptidase activity"/>
    <property type="evidence" value="ECO:0007669"/>
    <property type="project" value="InterPro"/>
</dbReference>
<keyword evidence="2" id="KW-0812">Transmembrane</keyword>
<evidence type="ECO:0000256" key="1">
    <source>
        <dbReference type="ARBA" id="ARBA00010893"/>
    </source>
</evidence>